<gene>
    <name evidence="10" type="ORF">EV684_10322</name>
</gene>
<evidence type="ECO:0000313" key="11">
    <source>
        <dbReference type="Proteomes" id="UP000295106"/>
    </source>
</evidence>
<dbReference type="SUPFAM" id="SSF56954">
    <property type="entry name" value="Outer membrane efflux proteins (OEP)"/>
    <property type="match status" value="1"/>
</dbReference>
<keyword evidence="4" id="KW-1134">Transmembrane beta strand</keyword>
<dbReference type="Proteomes" id="UP000295106">
    <property type="component" value="Unassembled WGS sequence"/>
</dbReference>
<reference evidence="10 11" key="1">
    <citation type="submission" date="2019-03" db="EMBL/GenBank/DDBJ databases">
        <title>Genomic Encyclopedia of Type Strains, Phase IV (KMG-IV): sequencing the most valuable type-strain genomes for metagenomic binning, comparative biology and taxonomic classification.</title>
        <authorList>
            <person name="Goeker M."/>
        </authorList>
    </citation>
    <scope>NUCLEOTIDE SEQUENCE [LARGE SCALE GENOMIC DNA]</scope>
    <source>
        <strain evidence="10 11">DSM 1709</strain>
    </source>
</reference>
<dbReference type="Pfam" id="PF02321">
    <property type="entry name" value="OEP"/>
    <property type="match status" value="2"/>
</dbReference>
<evidence type="ECO:0000313" key="10">
    <source>
        <dbReference type="EMBL" id="TCP03778.1"/>
    </source>
</evidence>
<feature type="region of interest" description="Disordered" evidence="8">
    <location>
        <begin position="226"/>
        <end position="251"/>
    </location>
</feature>
<evidence type="ECO:0000256" key="8">
    <source>
        <dbReference type="SAM" id="MobiDB-lite"/>
    </source>
</evidence>
<organism evidence="10 11">
    <name type="scientific">Rubrivivax gelatinosus</name>
    <name type="common">Rhodocyclus gelatinosus</name>
    <name type="synonym">Rhodopseudomonas gelatinosa</name>
    <dbReference type="NCBI Taxonomy" id="28068"/>
    <lineage>
        <taxon>Bacteria</taxon>
        <taxon>Pseudomonadati</taxon>
        <taxon>Pseudomonadota</taxon>
        <taxon>Betaproteobacteria</taxon>
        <taxon>Burkholderiales</taxon>
        <taxon>Sphaerotilaceae</taxon>
        <taxon>Rubrivivax</taxon>
    </lineage>
</organism>
<evidence type="ECO:0000256" key="5">
    <source>
        <dbReference type="ARBA" id="ARBA00022692"/>
    </source>
</evidence>
<evidence type="ECO:0000256" key="9">
    <source>
        <dbReference type="SAM" id="SignalP"/>
    </source>
</evidence>
<evidence type="ECO:0000256" key="4">
    <source>
        <dbReference type="ARBA" id="ARBA00022452"/>
    </source>
</evidence>
<feature type="chain" id="PRO_5020708733" evidence="9">
    <location>
        <begin position="30"/>
        <end position="446"/>
    </location>
</feature>
<dbReference type="GO" id="GO:0015288">
    <property type="term" value="F:porin activity"/>
    <property type="evidence" value="ECO:0007669"/>
    <property type="project" value="TreeGrafter"/>
</dbReference>
<keyword evidence="7" id="KW-0998">Cell outer membrane</keyword>
<evidence type="ECO:0000256" key="3">
    <source>
        <dbReference type="ARBA" id="ARBA00022448"/>
    </source>
</evidence>
<keyword evidence="3" id="KW-0813">Transport</keyword>
<comment type="similarity">
    <text evidence="2">Belongs to the outer membrane factor (OMF) (TC 1.B.17) family.</text>
</comment>
<sequence>MRPLRPSFTRLALASAAAFALALPAAVQAQSLSELYQAARAYDATYLAVRAQAESAEYQVAQTRALNRPAAALNASATGSDYRPERVERGTYNTATASIDASMPIFNRANSVAIAQAERSLASSQAALEAAEQDLIVRVAQAYFDVLAAQDALGTTRASKTAITEQLASAKRNFEVGTATITDTREAQARYDLVLAEEIAAENLLRTRRTALDTLVGRLGTDPKPLAAPVLLPEPRPADPEQLVRGAEGSHPTVRRAQVAFDIARLETERARAGHLPTLDLVASAERQRIGGSSIAISSSSGSTNTYSMGVQFKLPLYTGNSVQNRVRETLLLEESARNDLESARRNVALNARTALFAVQSGIAQVKAYEAAEASSKLSLEATQLGYRVGVRVNLDVLDAQTQLYATQRDLARARYDVLVNTLKLRQAAGELGPTDVESVNALLAR</sequence>
<evidence type="ECO:0000256" key="2">
    <source>
        <dbReference type="ARBA" id="ARBA00007613"/>
    </source>
</evidence>
<dbReference type="EMBL" id="SLXD01000003">
    <property type="protein sequence ID" value="TCP03778.1"/>
    <property type="molecule type" value="Genomic_DNA"/>
</dbReference>
<evidence type="ECO:0000256" key="1">
    <source>
        <dbReference type="ARBA" id="ARBA00004442"/>
    </source>
</evidence>
<evidence type="ECO:0000256" key="6">
    <source>
        <dbReference type="ARBA" id="ARBA00023136"/>
    </source>
</evidence>
<comment type="subcellular location">
    <subcellularLocation>
        <location evidence="1">Cell outer membrane</location>
    </subcellularLocation>
</comment>
<keyword evidence="9" id="KW-0732">Signal</keyword>
<keyword evidence="5" id="KW-0812">Transmembrane</keyword>
<keyword evidence="6" id="KW-0472">Membrane</keyword>
<dbReference type="Gene3D" id="1.20.1600.10">
    <property type="entry name" value="Outer membrane efflux proteins (OEP)"/>
    <property type="match status" value="1"/>
</dbReference>
<dbReference type="GO" id="GO:0015562">
    <property type="term" value="F:efflux transmembrane transporter activity"/>
    <property type="evidence" value="ECO:0007669"/>
    <property type="project" value="InterPro"/>
</dbReference>
<evidence type="ECO:0000256" key="7">
    <source>
        <dbReference type="ARBA" id="ARBA00023237"/>
    </source>
</evidence>
<dbReference type="InterPro" id="IPR051906">
    <property type="entry name" value="TolC-like"/>
</dbReference>
<accession>A0A4V2SH54</accession>
<name>A0A4V2SH54_RUBGE</name>
<proteinExistence type="inferred from homology"/>
<dbReference type="GO" id="GO:0009279">
    <property type="term" value="C:cell outer membrane"/>
    <property type="evidence" value="ECO:0007669"/>
    <property type="project" value="UniProtKB-SubCell"/>
</dbReference>
<dbReference type="InterPro" id="IPR003423">
    <property type="entry name" value="OMP_efflux"/>
</dbReference>
<dbReference type="RefSeq" id="WP_132645243.1">
    <property type="nucleotide sequence ID" value="NZ_CP181386.1"/>
</dbReference>
<protein>
    <submittedName>
        <fullName evidence="10">Outer membrane protein</fullName>
    </submittedName>
</protein>
<dbReference type="PANTHER" id="PTHR30026">
    <property type="entry name" value="OUTER MEMBRANE PROTEIN TOLC"/>
    <property type="match status" value="1"/>
</dbReference>
<dbReference type="PANTHER" id="PTHR30026:SF20">
    <property type="entry name" value="OUTER MEMBRANE PROTEIN TOLC"/>
    <property type="match status" value="1"/>
</dbReference>
<dbReference type="AlphaFoldDB" id="A0A4V2SH54"/>
<dbReference type="NCBIfam" id="TIGR01844">
    <property type="entry name" value="type_I_sec_TolC"/>
    <property type="match status" value="1"/>
</dbReference>
<comment type="caution">
    <text evidence="10">The sequence shown here is derived from an EMBL/GenBank/DDBJ whole genome shotgun (WGS) entry which is preliminary data.</text>
</comment>
<feature type="signal peptide" evidence="9">
    <location>
        <begin position="1"/>
        <end position="29"/>
    </location>
</feature>
<dbReference type="GO" id="GO:1990281">
    <property type="term" value="C:efflux pump complex"/>
    <property type="evidence" value="ECO:0007669"/>
    <property type="project" value="TreeGrafter"/>
</dbReference>
<dbReference type="InterPro" id="IPR010130">
    <property type="entry name" value="T1SS_OMP_TolC"/>
</dbReference>
<dbReference type="GeneID" id="99684113"/>
<dbReference type="OrthoDB" id="9813458at2"/>